<sequence length="116" mass="13283">MLVITAISSTEITPNRYVFAAATPSPSPYPNPPPYYQHPRYNHPPAPTIPAPYDHRHRVDHPVGHWVGGRRLMMPRLAPYVEHQKVVTVRNDVNLLKESLRLEQDEESPGSYFVTF</sequence>
<dbReference type="EMBL" id="VDCV01000016">
    <property type="protein sequence ID" value="KAB5519843.1"/>
    <property type="molecule type" value="Genomic_DNA"/>
</dbReference>
<dbReference type="Proteomes" id="UP000326939">
    <property type="component" value="Chromosome 16"/>
</dbReference>
<reference evidence="3" key="1">
    <citation type="journal article" date="2019" name="Gigascience">
        <title>De novo genome assembly of the endangered Acer yangbiense, a plant species with extremely small populations endemic to Yunnan Province, China.</title>
        <authorList>
            <person name="Yang J."/>
            <person name="Wariss H.M."/>
            <person name="Tao L."/>
            <person name="Zhang R."/>
            <person name="Yun Q."/>
            <person name="Hollingsworth P."/>
            <person name="Dao Z."/>
            <person name="Luo G."/>
            <person name="Guo H."/>
            <person name="Ma Y."/>
            <person name="Sun W."/>
        </authorList>
    </citation>
    <scope>NUCLEOTIDE SEQUENCE [LARGE SCALE GENOMIC DNA]</scope>
    <source>
        <strain evidence="3">cv. br00</strain>
    </source>
</reference>
<evidence type="ECO:0000256" key="1">
    <source>
        <dbReference type="SAM" id="MobiDB-lite"/>
    </source>
</evidence>
<feature type="region of interest" description="Disordered" evidence="1">
    <location>
        <begin position="29"/>
        <end position="55"/>
    </location>
</feature>
<dbReference type="AlphaFoldDB" id="A0A5N5JR71"/>
<feature type="compositionally biased region" description="Pro residues" evidence="1">
    <location>
        <begin position="29"/>
        <end position="50"/>
    </location>
</feature>
<keyword evidence="3" id="KW-1185">Reference proteome</keyword>
<protein>
    <submittedName>
        <fullName evidence="2">Uncharacterized protein</fullName>
    </submittedName>
</protein>
<comment type="caution">
    <text evidence="2">The sequence shown here is derived from an EMBL/GenBank/DDBJ whole genome shotgun (WGS) entry which is preliminary data.</text>
</comment>
<name>A0A5N5JR71_9ROSI</name>
<organism evidence="2 3">
    <name type="scientific">Salix brachista</name>
    <dbReference type="NCBI Taxonomy" id="2182728"/>
    <lineage>
        <taxon>Eukaryota</taxon>
        <taxon>Viridiplantae</taxon>
        <taxon>Streptophyta</taxon>
        <taxon>Embryophyta</taxon>
        <taxon>Tracheophyta</taxon>
        <taxon>Spermatophyta</taxon>
        <taxon>Magnoliopsida</taxon>
        <taxon>eudicotyledons</taxon>
        <taxon>Gunneridae</taxon>
        <taxon>Pentapetalae</taxon>
        <taxon>rosids</taxon>
        <taxon>fabids</taxon>
        <taxon>Malpighiales</taxon>
        <taxon>Salicaceae</taxon>
        <taxon>Saliceae</taxon>
        <taxon>Salix</taxon>
    </lineage>
</organism>
<proteinExistence type="predicted"/>
<accession>A0A5N5JR71</accession>
<evidence type="ECO:0000313" key="3">
    <source>
        <dbReference type="Proteomes" id="UP000326939"/>
    </source>
</evidence>
<evidence type="ECO:0000313" key="2">
    <source>
        <dbReference type="EMBL" id="KAB5519843.1"/>
    </source>
</evidence>
<gene>
    <name evidence="2" type="ORF">DKX38_024162</name>
</gene>